<dbReference type="PANTHER" id="PTHR45749">
    <property type="match status" value="1"/>
</dbReference>
<dbReference type="EMBL" id="JAIWYP010000001">
    <property type="protein sequence ID" value="KAH3893011.1"/>
    <property type="molecule type" value="Genomic_DNA"/>
</dbReference>
<reference evidence="2" key="2">
    <citation type="submission" date="2020-11" db="EMBL/GenBank/DDBJ databases">
        <authorList>
            <person name="McCartney M.A."/>
            <person name="Auch B."/>
            <person name="Kono T."/>
            <person name="Mallez S."/>
            <person name="Becker A."/>
            <person name="Gohl D.M."/>
            <person name="Silverstein K.A.T."/>
            <person name="Koren S."/>
            <person name="Bechman K.B."/>
            <person name="Herman A."/>
            <person name="Abrahante J.E."/>
            <person name="Garbe J."/>
        </authorList>
    </citation>
    <scope>NUCLEOTIDE SEQUENCE</scope>
    <source>
        <strain evidence="2">Duluth1</strain>
        <tissue evidence="2">Whole animal</tissue>
    </source>
</reference>
<name>A0A9D4S647_DREPO</name>
<keyword evidence="3" id="KW-1185">Reference proteome</keyword>
<gene>
    <name evidence="2" type="ORF">DPMN_017149</name>
</gene>
<organism evidence="2 3">
    <name type="scientific">Dreissena polymorpha</name>
    <name type="common">Zebra mussel</name>
    <name type="synonym">Mytilus polymorpha</name>
    <dbReference type="NCBI Taxonomy" id="45954"/>
    <lineage>
        <taxon>Eukaryota</taxon>
        <taxon>Metazoa</taxon>
        <taxon>Spiralia</taxon>
        <taxon>Lophotrochozoa</taxon>
        <taxon>Mollusca</taxon>
        <taxon>Bivalvia</taxon>
        <taxon>Autobranchia</taxon>
        <taxon>Heteroconchia</taxon>
        <taxon>Euheterodonta</taxon>
        <taxon>Imparidentia</taxon>
        <taxon>Neoheterodontei</taxon>
        <taxon>Myida</taxon>
        <taxon>Dreissenoidea</taxon>
        <taxon>Dreissenidae</taxon>
        <taxon>Dreissena</taxon>
    </lineage>
</organism>
<dbReference type="AlphaFoldDB" id="A0A9D4S647"/>
<feature type="domain" description="DUF4371" evidence="1">
    <location>
        <begin position="2"/>
        <end position="79"/>
    </location>
</feature>
<comment type="caution">
    <text evidence="2">The sequence shown here is derived from an EMBL/GenBank/DDBJ whole genome shotgun (WGS) entry which is preliminary data.</text>
</comment>
<evidence type="ECO:0000313" key="3">
    <source>
        <dbReference type="Proteomes" id="UP000828390"/>
    </source>
</evidence>
<accession>A0A9D4S647</accession>
<dbReference type="InterPro" id="IPR025398">
    <property type="entry name" value="DUF4371"/>
</dbReference>
<sequence length="101" mass="11414">MADESTDEAKRTQFAIIVKFLRKGKIEDVFLGLIHVTSATAENLMDAIERFLMAKGIPIEKAILVGFDGCNTMSGENKGKYKKFNWDINSCYNKIFTKTDQ</sequence>
<proteinExistence type="predicted"/>
<dbReference type="Pfam" id="PF14291">
    <property type="entry name" value="DUF4371"/>
    <property type="match status" value="1"/>
</dbReference>
<protein>
    <recommendedName>
        <fullName evidence="1">DUF4371 domain-containing protein</fullName>
    </recommendedName>
</protein>
<reference evidence="2" key="1">
    <citation type="journal article" date="2019" name="bioRxiv">
        <title>The Genome of the Zebra Mussel, Dreissena polymorpha: A Resource for Invasive Species Research.</title>
        <authorList>
            <person name="McCartney M.A."/>
            <person name="Auch B."/>
            <person name="Kono T."/>
            <person name="Mallez S."/>
            <person name="Zhang Y."/>
            <person name="Obille A."/>
            <person name="Becker A."/>
            <person name="Abrahante J.E."/>
            <person name="Garbe J."/>
            <person name="Badalamenti J.P."/>
            <person name="Herman A."/>
            <person name="Mangelson H."/>
            <person name="Liachko I."/>
            <person name="Sullivan S."/>
            <person name="Sone E.D."/>
            <person name="Koren S."/>
            <person name="Silverstein K.A.T."/>
            <person name="Beckman K.B."/>
            <person name="Gohl D.M."/>
        </authorList>
    </citation>
    <scope>NUCLEOTIDE SEQUENCE</scope>
    <source>
        <strain evidence="2">Duluth1</strain>
        <tissue evidence="2">Whole animal</tissue>
    </source>
</reference>
<dbReference type="PANTHER" id="PTHR45749:SF21">
    <property type="entry name" value="DUF4371 DOMAIN-CONTAINING PROTEIN"/>
    <property type="match status" value="1"/>
</dbReference>
<dbReference type="Proteomes" id="UP000828390">
    <property type="component" value="Unassembled WGS sequence"/>
</dbReference>
<evidence type="ECO:0000259" key="1">
    <source>
        <dbReference type="Pfam" id="PF14291"/>
    </source>
</evidence>
<evidence type="ECO:0000313" key="2">
    <source>
        <dbReference type="EMBL" id="KAH3893011.1"/>
    </source>
</evidence>